<keyword evidence="3" id="KW-0493">Microtubule</keyword>
<dbReference type="AlphaFoldDB" id="A2ETQ6"/>
<dbReference type="KEGG" id="tva:4761785"/>
<name>A2ETQ6_TRIV3</name>
<evidence type="ECO:0000256" key="8">
    <source>
        <dbReference type="SAM" id="MobiDB-lite"/>
    </source>
</evidence>
<reference evidence="10" key="2">
    <citation type="journal article" date="2007" name="Science">
        <title>Draft genome sequence of the sexually transmitted pathogen Trichomonas vaginalis.</title>
        <authorList>
            <person name="Carlton J.M."/>
            <person name="Hirt R.P."/>
            <person name="Silva J.C."/>
            <person name="Delcher A.L."/>
            <person name="Schatz M."/>
            <person name="Zhao Q."/>
            <person name="Wortman J.R."/>
            <person name="Bidwell S.L."/>
            <person name="Alsmark U.C.M."/>
            <person name="Besteiro S."/>
            <person name="Sicheritz-Ponten T."/>
            <person name="Noel C.J."/>
            <person name="Dacks J.B."/>
            <person name="Foster P.G."/>
            <person name="Simillion C."/>
            <person name="Van de Peer Y."/>
            <person name="Miranda-Saavedra D."/>
            <person name="Barton G.J."/>
            <person name="Westrop G.D."/>
            <person name="Mueller S."/>
            <person name="Dessi D."/>
            <person name="Fiori P.L."/>
            <person name="Ren Q."/>
            <person name="Paulsen I."/>
            <person name="Zhang H."/>
            <person name="Bastida-Corcuera F.D."/>
            <person name="Simoes-Barbosa A."/>
            <person name="Brown M.T."/>
            <person name="Hayes R.D."/>
            <person name="Mukherjee M."/>
            <person name="Okumura C.Y."/>
            <person name="Schneider R."/>
            <person name="Smith A.J."/>
            <person name="Vanacova S."/>
            <person name="Villalvazo M."/>
            <person name="Haas B.J."/>
            <person name="Pertea M."/>
            <person name="Feldblyum T.V."/>
            <person name="Utterback T.R."/>
            <person name="Shu C.L."/>
            <person name="Osoegawa K."/>
            <person name="de Jong P.J."/>
            <person name="Hrdy I."/>
            <person name="Horvathova L."/>
            <person name="Zubacova Z."/>
            <person name="Dolezal P."/>
            <person name="Malik S.B."/>
            <person name="Logsdon J.M. Jr."/>
            <person name="Henze K."/>
            <person name="Gupta A."/>
            <person name="Wang C.C."/>
            <person name="Dunne R.L."/>
            <person name="Upcroft J.A."/>
            <person name="Upcroft P."/>
            <person name="White O."/>
            <person name="Salzberg S.L."/>
            <person name="Tang P."/>
            <person name="Chiu C.-H."/>
            <person name="Lee Y.-S."/>
            <person name="Embley T.M."/>
            <person name="Coombs G.H."/>
            <person name="Mottram J.C."/>
            <person name="Tachezy J."/>
            <person name="Fraser-Liggett C.M."/>
            <person name="Johnson P.J."/>
        </authorList>
    </citation>
    <scope>NUCLEOTIDE SEQUENCE [LARGE SCALE GENOMIC DNA]</scope>
    <source>
        <strain evidence="10">G3</strain>
    </source>
</reference>
<reference evidence="10" key="1">
    <citation type="submission" date="2006-10" db="EMBL/GenBank/DDBJ databases">
        <authorList>
            <person name="Amadeo P."/>
            <person name="Zhao Q."/>
            <person name="Wortman J."/>
            <person name="Fraser-Liggett C."/>
            <person name="Carlton J."/>
        </authorList>
    </citation>
    <scope>NUCLEOTIDE SEQUENCE</scope>
    <source>
        <strain evidence="10">G3</strain>
    </source>
</reference>
<proteinExistence type="predicted"/>
<keyword evidence="6" id="KW-0206">Cytoskeleton</keyword>
<dbReference type="Pfam" id="PF01302">
    <property type="entry name" value="CAP_GLY"/>
    <property type="match status" value="1"/>
</dbReference>
<evidence type="ECO:0000313" key="10">
    <source>
        <dbReference type="EMBL" id="EAY03937.1"/>
    </source>
</evidence>
<evidence type="ECO:0000259" key="9">
    <source>
        <dbReference type="PROSITE" id="PS50245"/>
    </source>
</evidence>
<dbReference type="InterPro" id="IPR000938">
    <property type="entry name" value="CAP-Gly_domain"/>
</dbReference>
<dbReference type="FunCoup" id="A2ETQ6">
    <property type="interactions" value="20"/>
</dbReference>
<gene>
    <name evidence="10" type="ORF">TVAG_314670</name>
</gene>
<evidence type="ECO:0000256" key="6">
    <source>
        <dbReference type="ARBA" id="ARBA00023212"/>
    </source>
</evidence>
<dbReference type="VEuPathDB" id="TrichDB:TVAG_314670"/>
<dbReference type="InParanoid" id="A2ETQ6"/>
<dbReference type="InterPro" id="IPR036859">
    <property type="entry name" value="CAP-Gly_dom_sf"/>
</dbReference>
<evidence type="ECO:0000256" key="2">
    <source>
        <dbReference type="ARBA" id="ARBA00022490"/>
    </source>
</evidence>
<evidence type="ECO:0000256" key="4">
    <source>
        <dbReference type="ARBA" id="ARBA00023017"/>
    </source>
</evidence>
<dbReference type="PROSITE" id="PS50245">
    <property type="entry name" value="CAP_GLY_2"/>
    <property type="match status" value="1"/>
</dbReference>
<evidence type="ECO:0000256" key="7">
    <source>
        <dbReference type="SAM" id="Coils"/>
    </source>
</evidence>
<feature type="compositionally biased region" description="Polar residues" evidence="8">
    <location>
        <begin position="85"/>
        <end position="102"/>
    </location>
</feature>
<feature type="compositionally biased region" description="Polar residues" evidence="8">
    <location>
        <begin position="110"/>
        <end position="123"/>
    </location>
</feature>
<keyword evidence="4" id="KW-0243">Dynein</keyword>
<dbReference type="RefSeq" id="XP_001316160.1">
    <property type="nucleotide sequence ID" value="XM_001316125.1"/>
</dbReference>
<dbReference type="PANTHER" id="PTHR18916">
    <property type="entry name" value="DYNACTIN 1-RELATED MICROTUBULE-BINDING"/>
    <property type="match status" value="1"/>
</dbReference>
<protein>
    <submittedName>
        <fullName evidence="10">CAP-Gly domain containing protein</fullName>
    </submittedName>
</protein>
<dbReference type="GO" id="GO:0005874">
    <property type="term" value="C:microtubule"/>
    <property type="evidence" value="ECO:0007669"/>
    <property type="project" value="UniProtKB-KW"/>
</dbReference>
<dbReference type="GO" id="GO:0030286">
    <property type="term" value="C:dynein complex"/>
    <property type="evidence" value="ECO:0007669"/>
    <property type="project" value="UniProtKB-KW"/>
</dbReference>
<evidence type="ECO:0000256" key="5">
    <source>
        <dbReference type="ARBA" id="ARBA00023054"/>
    </source>
</evidence>
<dbReference type="VEuPathDB" id="TrichDB:TVAGG3_0046150"/>
<dbReference type="SMART" id="SM01052">
    <property type="entry name" value="CAP_GLY"/>
    <property type="match status" value="1"/>
</dbReference>
<dbReference type="GO" id="GO:0005819">
    <property type="term" value="C:spindle"/>
    <property type="evidence" value="ECO:0007669"/>
    <property type="project" value="UniProtKB-SubCell"/>
</dbReference>
<dbReference type="SUPFAM" id="SSF74924">
    <property type="entry name" value="Cap-Gly domain"/>
    <property type="match status" value="1"/>
</dbReference>
<evidence type="ECO:0000256" key="1">
    <source>
        <dbReference type="ARBA" id="ARBA00004186"/>
    </source>
</evidence>
<dbReference type="OrthoDB" id="2130750at2759"/>
<dbReference type="Proteomes" id="UP000001542">
    <property type="component" value="Unassembled WGS sequence"/>
</dbReference>
<feature type="domain" description="CAP-Gly" evidence="9">
    <location>
        <begin position="22"/>
        <end position="64"/>
    </location>
</feature>
<dbReference type="Gene3D" id="2.30.30.190">
    <property type="entry name" value="CAP Gly-rich-like domain"/>
    <property type="match status" value="1"/>
</dbReference>
<dbReference type="EMBL" id="DS113489">
    <property type="protein sequence ID" value="EAY03937.1"/>
    <property type="molecule type" value="Genomic_DNA"/>
</dbReference>
<evidence type="ECO:0000256" key="3">
    <source>
        <dbReference type="ARBA" id="ARBA00022701"/>
    </source>
</evidence>
<dbReference type="PROSITE" id="PS00845">
    <property type="entry name" value="CAP_GLY_1"/>
    <property type="match status" value="1"/>
</dbReference>
<feature type="region of interest" description="Disordered" evidence="8">
    <location>
        <begin position="85"/>
        <end position="143"/>
    </location>
</feature>
<evidence type="ECO:0000313" key="11">
    <source>
        <dbReference type="Proteomes" id="UP000001542"/>
    </source>
</evidence>
<dbReference type="PANTHER" id="PTHR18916:SF6">
    <property type="entry name" value="DYNACTIN SUBUNIT 1"/>
    <property type="match status" value="1"/>
</dbReference>
<keyword evidence="11" id="KW-1185">Reference proteome</keyword>
<comment type="subcellular location">
    <subcellularLocation>
        <location evidence="1">Cytoplasm</location>
        <location evidence="1">Cytoskeleton</location>
        <location evidence="1">Spindle</location>
    </subcellularLocation>
</comment>
<dbReference type="STRING" id="5722.A2ETQ6"/>
<keyword evidence="5 7" id="KW-0175">Coiled coil</keyword>
<organism evidence="10 11">
    <name type="scientific">Trichomonas vaginalis (strain ATCC PRA-98 / G3)</name>
    <dbReference type="NCBI Taxonomy" id="412133"/>
    <lineage>
        <taxon>Eukaryota</taxon>
        <taxon>Metamonada</taxon>
        <taxon>Parabasalia</taxon>
        <taxon>Trichomonadida</taxon>
        <taxon>Trichomonadidae</taxon>
        <taxon>Trichomonas</taxon>
    </lineage>
</organism>
<accession>A2ETQ6</accession>
<keyword evidence="2" id="KW-0963">Cytoplasm</keyword>
<sequence length="602" mass="69009">MDYHVGDEVDFLGMKSIIKYIGPHAKKPGTWIGVELPKPKGKNNGTIQGKKYFECEENHGVFVQEEVFLGAMERSKQQALARNQLFKNKSEPTSPSTNVTPTKSDDKQKQTPSTQPPTATNPEKTIKDSPPQPEKLMNSSSTESLSELFPLYEQIDKAKSEFDHLKLKYNSEKQKYDQASSQLTTIEKNFKDLCTNFQNQLEQKLDSIALEGLKQKIEIEDQLYKNLLKEEELQKITMMTASRIEIESLEQISEQHKSFEASLLEISKEFAKNLDRNTKIKKDLDKKLNFYQTEIQKCIDQENSALDTLQHYQTQIDGNTPALMQSKNLNIQLEQLSNSIKASNQSNTILSAQNEEIKNFIPLIQDVTKESFIPVLICKRLQKKIPLLPVQNEITEQLLHFCQIAILFLSSDILEANNMHLLITELEKIENSISNFEIPKIDIETLQMLLQKYTQHAISQAVTSNLILSYAYKVKDLNLKSDLRQLAKLVHGVIHPLTIPKYRDECDSLAIELRDALRKAEKGENVQISHLENKISLLQLSSVAIPSYDFIKSSKSDDKQEKLVFVEHEMMPELRRRMRDAEALCKTYANHINSIKNQLNEN</sequence>
<dbReference type="eggNOG" id="KOG0971">
    <property type="taxonomic scope" value="Eukaryota"/>
</dbReference>
<feature type="coiled-coil region" evidence="7">
    <location>
        <begin position="155"/>
        <end position="301"/>
    </location>
</feature>
<dbReference type="SMR" id="A2ETQ6"/>